<proteinExistence type="predicted"/>
<dbReference type="EMBL" id="JAKLMC020000001">
    <property type="protein sequence ID" value="KAK5958444.1"/>
    <property type="molecule type" value="Genomic_DNA"/>
</dbReference>
<evidence type="ECO:0000313" key="2">
    <source>
        <dbReference type="Proteomes" id="UP001316803"/>
    </source>
</evidence>
<dbReference type="Proteomes" id="UP001316803">
    <property type="component" value="Unassembled WGS sequence"/>
</dbReference>
<accession>A0AAN8I972</accession>
<sequence>MNDAGFVSGETNLTTLPPELRAVIYDHLFQNLSIRVTKNGKLDTSFYPLQISAVSRLLRAETLPILRNSTSTSQLSLDCECGRFPEHIRRRLPSEIFRSIRTIKVLNKVLFDELRPTLTTFPNLDRLEFDLHRTEEIPVVFSKLRIPWATPSNEYRLFRCVLHKLQQEQEMPREGLERDYLPENTLYELCCTKPRARRGFKIAASLTIQRVKQRADSVERQCATIDLDLENHVAKYLEAGNIQPVYLAQYN</sequence>
<gene>
    <name evidence="1" type="ORF">OHC33_000287</name>
</gene>
<evidence type="ECO:0000313" key="1">
    <source>
        <dbReference type="EMBL" id="KAK5958444.1"/>
    </source>
</evidence>
<keyword evidence="2" id="KW-1185">Reference proteome</keyword>
<organism evidence="1 2">
    <name type="scientific">Knufia fluminis</name>
    <dbReference type="NCBI Taxonomy" id="191047"/>
    <lineage>
        <taxon>Eukaryota</taxon>
        <taxon>Fungi</taxon>
        <taxon>Dikarya</taxon>
        <taxon>Ascomycota</taxon>
        <taxon>Pezizomycotina</taxon>
        <taxon>Eurotiomycetes</taxon>
        <taxon>Chaetothyriomycetidae</taxon>
        <taxon>Chaetothyriales</taxon>
        <taxon>Trichomeriaceae</taxon>
        <taxon>Knufia</taxon>
    </lineage>
</organism>
<name>A0AAN8I972_9EURO</name>
<dbReference type="AlphaFoldDB" id="A0AAN8I972"/>
<reference evidence="1 2" key="1">
    <citation type="submission" date="2022-12" db="EMBL/GenBank/DDBJ databases">
        <title>Genomic features and morphological characterization of a novel Knufia sp. strain isolated from spacecraft assembly facility.</title>
        <authorList>
            <person name="Teixeira M."/>
            <person name="Chander A.M."/>
            <person name="Stajich J.E."/>
            <person name="Venkateswaran K."/>
        </authorList>
    </citation>
    <scope>NUCLEOTIDE SEQUENCE [LARGE SCALE GENOMIC DNA]</scope>
    <source>
        <strain evidence="1 2">FJI-L2-BK-P2</strain>
    </source>
</reference>
<protein>
    <submittedName>
        <fullName evidence="1">Uncharacterized protein</fullName>
    </submittedName>
</protein>
<comment type="caution">
    <text evidence="1">The sequence shown here is derived from an EMBL/GenBank/DDBJ whole genome shotgun (WGS) entry which is preliminary data.</text>
</comment>